<dbReference type="EMBL" id="CAAALY010130954">
    <property type="protein sequence ID" value="VEL32160.1"/>
    <property type="molecule type" value="Genomic_DNA"/>
</dbReference>
<name>A0A3S5C349_9PLAT</name>
<dbReference type="AlphaFoldDB" id="A0A3S5C349"/>
<dbReference type="OrthoDB" id="5568754at2759"/>
<protein>
    <submittedName>
        <fullName evidence="1">Uncharacterized protein</fullName>
    </submittedName>
</protein>
<gene>
    <name evidence="1" type="ORF">PXEA_LOCUS25600</name>
</gene>
<reference evidence="1" key="1">
    <citation type="submission" date="2018-11" db="EMBL/GenBank/DDBJ databases">
        <authorList>
            <consortium name="Pathogen Informatics"/>
        </authorList>
    </citation>
    <scope>NUCLEOTIDE SEQUENCE</scope>
</reference>
<comment type="caution">
    <text evidence="1">The sequence shown here is derived from an EMBL/GenBank/DDBJ whole genome shotgun (WGS) entry which is preliminary data.</text>
</comment>
<dbReference type="InterPro" id="IPR039720">
    <property type="entry name" value="TMEM94"/>
</dbReference>
<dbReference type="PANTHER" id="PTHR13219:SF6">
    <property type="entry name" value="TRANSMEMBRANE PROTEIN 94"/>
    <property type="match status" value="1"/>
</dbReference>
<evidence type="ECO:0000313" key="1">
    <source>
        <dbReference type="EMBL" id="VEL32160.1"/>
    </source>
</evidence>
<dbReference type="PANTHER" id="PTHR13219">
    <property type="entry name" value="TRANSMEMBRANE PROTEIN 94"/>
    <property type="match status" value="1"/>
</dbReference>
<organism evidence="1 2">
    <name type="scientific">Protopolystoma xenopodis</name>
    <dbReference type="NCBI Taxonomy" id="117903"/>
    <lineage>
        <taxon>Eukaryota</taxon>
        <taxon>Metazoa</taxon>
        <taxon>Spiralia</taxon>
        <taxon>Lophotrochozoa</taxon>
        <taxon>Platyhelminthes</taxon>
        <taxon>Monogenea</taxon>
        <taxon>Polyopisthocotylea</taxon>
        <taxon>Polystomatidea</taxon>
        <taxon>Polystomatidae</taxon>
        <taxon>Protopolystoma</taxon>
    </lineage>
</organism>
<sequence>MSFPEARDPDALRQSAPLPTCFAVITAEAGGGGYQVISQGTGDLLAELCTEIWDGRDIVSMTPRDRNRILDFYHRNVFSAYCTGFAYSPLLERITLFDATKNNFDHFYDPDMVGANDATLLLELPPVSCCNLFNFSA</sequence>
<accession>A0A3S5C349</accession>
<evidence type="ECO:0000313" key="2">
    <source>
        <dbReference type="Proteomes" id="UP000784294"/>
    </source>
</evidence>
<keyword evidence="2" id="KW-1185">Reference proteome</keyword>
<dbReference type="Proteomes" id="UP000784294">
    <property type="component" value="Unassembled WGS sequence"/>
</dbReference>
<proteinExistence type="predicted"/>